<reference evidence="1 2" key="1">
    <citation type="submission" date="2018-12" db="EMBL/GenBank/DDBJ databases">
        <title>Complete Genome Sequence of Glutamicibacter creatinolyticus strain LGCM259,isolated from an abscess of a 12-year-old mare in Italy.</title>
        <authorList>
            <person name="Santos R.G."/>
            <person name="Silva A.L."/>
            <person name="Seyffert N."/>
            <person name="Castro T.L.P."/>
            <person name="Attili A.R."/>
            <person name="Rifici C."/>
            <person name="Mazzullo G."/>
            <person name="Brenig B."/>
            <person name="Venanzi F."/>
            <person name="Azevedo V."/>
        </authorList>
    </citation>
    <scope>NUCLEOTIDE SEQUENCE [LARGE SCALE GENOMIC DNA]</scope>
    <source>
        <strain evidence="1 2">LGCM 259</strain>
    </source>
</reference>
<keyword evidence="2" id="KW-1185">Reference proteome</keyword>
<dbReference type="RefSeq" id="WP_342773593.1">
    <property type="nucleotide sequence ID" value="NZ_CP034412.1"/>
</dbReference>
<gene>
    <name evidence="1" type="ORF">GcLGCM259_1223</name>
</gene>
<dbReference type="EMBL" id="CP034412">
    <property type="protein sequence ID" value="QCY46958.1"/>
    <property type="molecule type" value="Genomic_DNA"/>
</dbReference>
<protein>
    <recommendedName>
        <fullName evidence="3">DUF3515 domain-containing protein</fullName>
    </recommendedName>
</protein>
<proteinExistence type="predicted"/>
<dbReference type="InterPro" id="IPR021903">
    <property type="entry name" value="DUF3515"/>
</dbReference>
<dbReference type="AlphaFoldDB" id="A0A5B7WSD1"/>
<sequence length="196" mass="20949">MQPFTLLTHYILAIRNDRYANKVAKMSFLRKPLSSRVSRFSKRAGLVAGSMAAVTLLTGCQAVLNVEAAPDAANPRCADMMVVLPEVMGDVEKRPTSSQATAAWGDPAQVVLRCGVQVPGPTPDPCVSVNGVDWIAREGDDGVWTLTTYGRSPATEILLDPQEIPSSTVTASLADAASKIPAERKCVSYDKALDNM</sequence>
<evidence type="ECO:0008006" key="3">
    <source>
        <dbReference type="Google" id="ProtNLM"/>
    </source>
</evidence>
<evidence type="ECO:0000313" key="1">
    <source>
        <dbReference type="EMBL" id="QCY46958.1"/>
    </source>
</evidence>
<name>A0A5B7WSD1_9MICC</name>
<dbReference type="Proteomes" id="UP000307000">
    <property type="component" value="Chromosome"/>
</dbReference>
<organism evidence="1 2">
    <name type="scientific">Glutamicibacter creatinolyticus</name>
    <dbReference type="NCBI Taxonomy" id="162496"/>
    <lineage>
        <taxon>Bacteria</taxon>
        <taxon>Bacillati</taxon>
        <taxon>Actinomycetota</taxon>
        <taxon>Actinomycetes</taxon>
        <taxon>Micrococcales</taxon>
        <taxon>Micrococcaceae</taxon>
        <taxon>Glutamicibacter</taxon>
    </lineage>
</organism>
<dbReference type="Pfam" id="PF12028">
    <property type="entry name" value="DUF3515"/>
    <property type="match status" value="1"/>
</dbReference>
<dbReference type="KEGG" id="gcr:GcLGCM259_1223"/>
<accession>A0A5B7WSD1</accession>
<evidence type="ECO:0000313" key="2">
    <source>
        <dbReference type="Proteomes" id="UP000307000"/>
    </source>
</evidence>